<comment type="caution">
    <text evidence="3">The sequence shown here is derived from an EMBL/GenBank/DDBJ whole genome shotgun (WGS) entry which is preliminary data.</text>
</comment>
<reference evidence="4" key="1">
    <citation type="journal article" date="2019" name="Int. J. Syst. Evol. Microbiol.">
        <title>The Global Catalogue of Microorganisms (GCM) 10K type strain sequencing project: providing services to taxonomists for standard genome sequencing and annotation.</title>
        <authorList>
            <consortium name="The Broad Institute Genomics Platform"/>
            <consortium name="The Broad Institute Genome Sequencing Center for Infectious Disease"/>
            <person name="Wu L."/>
            <person name="Ma J."/>
        </authorList>
    </citation>
    <scope>NUCLEOTIDE SEQUENCE [LARGE SCALE GENOMIC DNA]</scope>
    <source>
        <strain evidence="4">CGMCC 4.1469</strain>
    </source>
</reference>
<name>A0ABW0KWW5_9BACT</name>
<dbReference type="CDD" id="cd07820">
    <property type="entry name" value="SRPBCC_3"/>
    <property type="match status" value="1"/>
</dbReference>
<gene>
    <name evidence="3" type="ORF">ACFQDI_24370</name>
</gene>
<dbReference type="InterPro" id="IPR005031">
    <property type="entry name" value="COQ10_START"/>
</dbReference>
<sequence length="154" mass="17657">MAVHTLFHQQIIPAPLTEVWAFFSNPRNLARITPPGMGFSTEEKDLPAAVYPGLMITHRLRPLLGIPMTWLTEITHVVEGRRFVDEQRVGPYAVWHHEHDFEDLGDGRTQTTDRVTYVMPFGPLGELAHPWLVAPELKRVFAHREKAMREIFPG</sequence>
<proteinExistence type="inferred from homology"/>
<evidence type="ECO:0000259" key="2">
    <source>
        <dbReference type="Pfam" id="PF03364"/>
    </source>
</evidence>
<protein>
    <submittedName>
        <fullName evidence="3">SRPBCC family protein</fullName>
    </submittedName>
</protein>
<accession>A0ABW0KWW5</accession>
<evidence type="ECO:0000313" key="3">
    <source>
        <dbReference type="EMBL" id="MFC5458028.1"/>
    </source>
</evidence>
<organism evidence="3 4">
    <name type="scientific">Prosthecobacter fluviatilis</name>
    <dbReference type="NCBI Taxonomy" id="445931"/>
    <lineage>
        <taxon>Bacteria</taxon>
        <taxon>Pseudomonadati</taxon>
        <taxon>Verrucomicrobiota</taxon>
        <taxon>Verrucomicrobiia</taxon>
        <taxon>Verrucomicrobiales</taxon>
        <taxon>Verrucomicrobiaceae</taxon>
        <taxon>Prosthecobacter</taxon>
    </lineage>
</organism>
<dbReference type="InterPro" id="IPR023393">
    <property type="entry name" value="START-like_dom_sf"/>
</dbReference>
<dbReference type="EMBL" id="JBHSMQ010000015">
    <property type="protein sequence ID" value="MFC5458028.1"/>
    <property type="molecule type" value="Genomic_DNA"/>
</dbReference>
<evidence type="ECO:0000313" key="4">
    <source>
        <dbReference type="Proteomes" id="UP001596052"/>
    </source>
</evidence>
<evidence type="ECO:0000256" key="1">
    <source>
        <dbReference type="ARBA" id="ARBA00008918"/>
    </source>
</evidence>
<dbReference type="Gene3D" id="3.30.530.20">
    <property type="match status" value="1"/>
</dbReference>
<comment type="similarity">
    <text evidence="1">Belongs to the ribosome association toxin RatA family.</text>
</comment>
<feature type="domain" description="Coenzyme Q-binding protein COQ10 START" evidence="2">
    <location>
        <begin position="12"/>
        <end position="123"/>
    </location>
</feature>
<dbReference type="SUPFAM" id="SSF55961">
    <property type="entry name" value="Bet v1-like"/>
    <property type="match status" value="1"/>
</dbReference>
<keyword evidence="4" id="KW-1185">Reference proteome</keyword>
<dbReference type="RefSeq" id="WP_377171954.1">
    <property type="nucleotide sequence ID" value="NZ_JBHSMQ010000015.1"/>
</dbReference>
<dbReference type="Pfam" id="PF03364">
    <property type="entry name" value="Polyketide_cyc"/>
    <property type="match status" value="1"/>
</dbReference>
<dbReference type="Proteomes" id="UP001596052">
    <property type="component" value="Unassembled WGS sequence"/>
</dbReference>